<evidence type="ECO:0000256" key="3">
    <source>
        <dbReference type="ARBA" id="ARBA00022692"/>
    </source>
</evidence>
<feature type="domain" description="Peptidase S54 rhomboid" evidence="11">
    <location>
        <begin position="228"/>
        <end position="361"/>
    </location>
</feature>
<dbReference type="Proteomes" id="UP000181936">
    <property type="component" value="Chromosome"/>
</dbReference>
<feature type="transmembrane region" description="Helical" evidence="10">
    <location>
        <begin position="293"/>
        <end position="311"/>
    </location>
</feature>
<dbReference type="RefSeq" id="WP_072579174.1">
    <property type="nucleotide sequence ID" value="NZ_CP016020.1"/>
</dbReference>
<keyword evidence="4" id="KW-0677">Repeat</keyword>
<keyword evidence="8 10" id="KW-0472">Membrane</keyword>
<dbReference type="Pfam" id="PF01694">
    <property type="entry name" value="Rhomboid"/>
    <property type="match status" value="1"/>
</dbReference>
<feature type="transmembrane region" description="Helical" evidence="10">
    <location>
        <begin position="186"/>
        <end position="205"/>
    </location>
</feature>
<dbReference type="Pfam" id="PF07719">
    <property type="entry name" value="TPR_2"/>
    <property type="match status" value="1"/>
</dbReference>
<evidence type="ECO:0000259" key="11">
    <source>
        <dbReference type="Pfam" id="PF01694"/>
    </source>
</evidence>
<reference evidence="12 13" key="1">
    <citation type="journal article" date="2016" name="Sci. Rep.">
        <title>Complete genome sequence and transcriptomic analysis of a novel marine strain Bacillus weihaiensis reveals the mechanism of brown algae degradation.</title>
        <authorList>
            <person name="Zhu Y."/>
            <person name="Chen P."/>
            <person name="Bao Y."/>
            <person name="Men Y."/>
            <person name="Zeng Y."/>
            <person name="Yang J."/>
            <person name="Sun J."/>
            <person name="Sun Y."/>
        </authorList>
    </citation>
    <scope>NUCLEOTIDE SEQUENCE [LARGE SCALE GENOMIC DNA]</scope>
    <source>
        <strain evidence="12 13">Alg07</strain>
    </source>
</reference>
<dbReference type="STRING" id="1547283.A9C19_06280"/>
<dbReference type="InterPro" id="IPR022764">
    <property type="entry name" value="Peptidase_S54_rhomboid_dom"/>
</dbReference>
<dbReference type="InterPro" id="IPR019734">
    <property type="entry name" value="TPR_rpt"/>
</dbReference>
<evidence type="ECO:0000256" key="4">
    <source>
        <dbReference type="ARBA" id="ARBA00022737"/>
    </source>
</evidence>
<evidence type="ECO:0000313" key="12">
    <source>
        <dbReference type="EMBL" id="APH04385.1"/>
    </source>
</evidence>
<keyword evidence="7 10" id="KW-1133">Transmembrane helix</keyword>
<evidence type="ECO:0000256" key="8">
    <source>
        <dbReference type="ARBA" id="ARBA00023136"/>
    </source>
</evidence>
<dbReference type="SUPFAM" id="SSF48452">
    <property type="entry name" value="TPR-like"/>
    <property type="match status" value="1"/>
</dbReference>
<dbReference type="OrthoDB" id="9813074at2"/>
<feature type="transmembrane region" description="Helical" evidence="10">
    <location>
        <begin position="237"/>
        <end position="257"/>
    </location>
</feature>
<dbReference type="Gene3D" id="1.20.1540.10">
    <property type="entry name" value="Rhomboid-like"/>
    <property type="match status" value="1"/>
</dbReference>
<dbReference type="EMBL" id="CP016020">
    <property type="protein sequence ID" value="APH04385.1"/>
    <property type="molecule type" value="Genomic_DNA"/>
</dbReference>
<sequence length="512" mass="57850">MVIVQDYVYWSLIEQLVIEHDFSILALSTDETEILLQPATNKNISVLRLRRMDIDWGNSLAKDIQMAGEKFQQIMQTGARGPLTVFNLYISSLPPVDDFPVEFVEGYTSGTKKRVTITSLLVTSEDQEHKLIELGEALNVSIHPLEKNAQENVTIDHINEVKNRVIRQQQEIREEEKKMFQNGKPFFTYIFLAFQIVMFLVLELYGGSENTETLVNFGAKFNPYIYEGEWWRLITPIFLHIGFFHLLMNSFALYYIGPAVERAFGSLKFLLIYLIAGIGGSVASFAFSTSVSAGASGAIFGCFGALLYLGLHNRRVFFRTMGSNLLVIIGINLALGFVIPNIDNAGHIGGLIGGFLAAVIVQLPQEKKWLYRILGLLAVIGLFLGAYQLGLNVTEEEFPQLTAKKAQVLIANEEYEDAYMYLQNYLDKGQTSNDILFLLSYVEIQLEKQDQAIKHLEEIILSDETFHEAHFNLALLYERKGEAELARKQIAQALKYDPTNQSYQAFEASLTD</sequence>
<feature type="transmembrane region" description="Helical" evidence="10">
    <location>
        <begin position="345"/>
        <end position="363"/>
    </location>
</feature>
<dbReference type="GO" id="GO:0016020">
    <property type="term" value="C:membrane"/>
    <property type="evidence" value="ECO:0007669"/>
    <property type="project" value="UniProtKB-SubCell"/>
</dbReference>
<dbReference type="PANTHER" id="PTHR43731:SF14">
    <property type="entry name" value="PRESENILIN-ASSOCIATED RHOMBOID-LIKE PROTEIN, MITOCHONDRIAL"/>
    <property type="match status" value="1"/>
</dbReference>
<feature type="transmembrane region" description="Helical" evidence="10">
    <location>
        <begin position="323"/>
        <end position="339"/>
    </location>
</feature>
<gene>
    <name evidence="12" type="ORF">A9C19_06280</name>
</gene>
<dbReference type="SMART" id="SM00028">
    <property type="entry name" value="TPR"/>
    <property type="match status" value="2"/>
</dbReference>
<name>A0A1L3MPX1_9BACI</name>
<evidence type="ECO:0000256" key="2">
    <source>
        <dbReference type="ARBA" id="ARBA00009045"/>
    </source>
</evidence>
<evidence type="ECO:0000256" key="10">
    <source>
        <dbReference type="SAM" id="Phobius"/>
    </source>
</evidence>
<accession>A0A1L3MPX1</accession>
<organism evidence="12 13">
    <name type="scientific">Bacillus weihaiensis</name>
    <dbReference type="NCBI Taxonomy" id="1547283"/>
    <lineage>
        <taxon>Bacteria</taxon>
        <taxon>Bacillati</taxon>
        <taxon>Bacillota</taxon>
        <taxon>Bacilli</taxon>
        <taxon>Bacillales</taxon>
        <taxon>Bacillaceae</taxon>
        <taxon>Bacillus</taxon>
    </lineage>
</organism>
<dbReference type="InterPro" id="IPR035952">
    <property type="entry name" value="Rhomboid-like_sf"/>
</dbReference>
<dbReference type="InterPro" id="IPR011990">
    <property type="entry name" value="TPR-like_helical_dom_sf"/>
</dbReference>
<evidence type="ECO:0000313" key="13">
    <source>
        <dbReference type="Proteomes" id="UP000181936"/>
    </source>
</evidence>
<proteinExistence type="inferred from homology"/>
<dbReference type="PANTHER" id="PTHR43731">
    <property type="entry name" value="RHOMBOID PROTEASE"/>
    <property type="match status" value="1"/>
</dbReference>
<evidence type="ECO:0000256" key="5">
    <source>
        <dbReference type="ARBA" id="ARBA00022801"/>
    </source>
</evidence>
<feature type="transmembrane region" description="Helical" evidence="10">
    <location>
        <begin position="370"/>
        <end position="390"/>
    </location>
</feature>
<keyword evidence="6 9" id="KW-0802">TPR repeat</keyword>
<keyword evidence="13" id="KW-1185">Reference proteome</keyword>
<keyword evidence="5" id="KW-0378">Hydrolase</keyword>
<protein>
    <recommendedName>
        <fullName evidence="11">Peptidase S54 rhomboid domain-containing protein</fullName>
    </recommendedName>
</protein>
<dbReference type="KEGG" id="bwh:A9C19_06280"/>
<dbReference type="AlphaFoldDB" id="A0A1L3MPX1"/>
<evidence type="ECO:0000256" key="6">
    <source>
        <dbReference type="ARBA" id="ARBA00022803"/>
    </source>
</evidence>
<evidence type="ECO:0000256" key="9">
    <source>
        <dbReference type="PROSITE-ProRule" id="PRU00339"/>
    </source>
</evidence>
<comment type="similarity">
    <text evidence="2">Belongs to the peptidase S54 family.</text>
</comment>
<dbReference type="InterPro" id="IPR013105">
    <property type="entry name" value="TPR_2"/>
</dbReference>
<dbReference type="PROSITE" id="PS50005">
    <property type="entry name" value="TPR"/>
    <property type="match status" value="1"/>
</dbReference>
<evidence type="ECO:0000256" key="1">
    <source>
        <dbReference type="ARBA" id="ARBA00004141"/>
    </source>
</evidence>
<dbReference type="Gene3D" id="1.25.40.10">
    <property type="entry name" value="Tetratricopeptide repeat domain"/>
    <property type="match status" value="1"/>
</dbReference>
<dbReference type="InterPro" id="IPR050925">
    <property type="entry name" value="Rhomboid_protease_S54"/>
</dbReference>
<keyword evidence="3 10" id="KW-0812">Transmembrane</keyword>
<feature type="repeat" description="TPR" evidence="9">
    <location>
        <begin position="467"/>
        <end position="500"/>
    </location>
</feature>
<feature type="transmembrane region" description="Helical" evidence="10">
    <location>
        <begin position="269"/>
        <end position="287"/>
    </location>
</feature>
<dbReference type="SUPFAM" id="SSF144091">
    <property type="entry name" value="Rhomboid-like"/>
    <property type="match status" value="1"/>
</dbReference>
<comment type="subcellular location">
    <subcellularLocation>
        <location evidence="1">Membrane</location>
        <topology evidence="1">Multi-pass membrane protein</topology>
    </subcellularLocation>
</comment>
<dbReference type="GO" id="GO:0004252">
    <property type="term" value="F:serine-type endopeptidase activity"/>
    <property type="evidence" value="ECO:0007669"/>
    <property type="project" value="InterPro"/>
</dbReference>
<evidence type="ECO:0000256" key="7">
    <source>
        <dbReference type="ARBA" id="ARBA00022989"/>
    </source>
</evidence>